<dbReference type="InterPro" id="IPR036771">
    <property type="entry name" value="ATPsynth_dsu/esu_N"/>
</dbReference>
<dbReference type="Pfam" id="PF02823">
    <property type="entry name" value="ATP-synt_DE_N"/>
    <property type="match status" value="1"/>
</dbReference>
<keyword evidence="6 12" id="KW-0406">Ion transport</keyword>
<feature type="domain" description="ATP synthase epsilon subunit C-terminal" evidence="14">
    <location>
        <begin position="85"/>
        <end position="129"/>
    </location>
</feature>
<keyword evidence="12" id="KW-0375">Hydrogen ion transport</keyword>
<evidence type="ECO:0000256" key="13">
    <source>
        <dbReference type="RuleBase" id="RU003656"/>
    </source>
</evidence>
<dbReference type="AlphaFoldDB" id="E4KQR6"/>
<dbReference type="InterPro" id="IPR036794">
    <property type="entry name" value="ATP_F1_dsu/esu_C_sf"/>
</dbReference>
<dbReference type="OrthoDB" id="9804110at2"/>
<evidence type="ECO:0000259" key="15">
    <source>
        <dbReference type="Pfam" id="PF02823"/>
    </source>
</evidence>
<dbReference type="eggNOG" id="COG0355">
    <property type="taxonomic scope" value="Bacteria"/>
</dbReference>
<organism evidence="16 17">
    <name type="scientific">Eremococcus coleocola ACS-139-V-Col8</name>
    <dbReference type="NCBI Taxonomy" id="908337"/>
    <lineage>
        <taxon>Bacteria</taxon>
        <taxon>Bacillati</taxon>
        <taxon>Bacillota</taxon>
        <taxon>Bacilli</taxon>
        <taxon>Lactobacillales</taxon>
        <taxon>Aerococcaceae</taxon>
        <taxon>Eremococcus</taxon>
    </lineage>
</organism>
<keyword evidence="9 12" id="KW-0066">ATP synthesis</keyword>
<dbReference type="Proteomes" id="UP000005990">
    <property type="component" value="Unassembled WGS sequence"/>
</dbReference>
<keyword evidence="17" id="KW-1185">Reference proteome</keyword>
<dbReference type="RefSeq" id="WP_006418785.1">
    <property type="nucleotide sequence ID" value="NZ_AENN01000017.1"/>
</dbReference>
<dbReference type="GO" id="GO:0016787">
    <property type="term" value="F:hydrolase activity"/>
    <property type="evidence" value="ECO:0007669"/>
    <property type="project" value="UniProtKB-KW"/>
</dbReference>
<keyword evidence="16" id="KW-0378">Hydrolase</keyword>
<evidence type="ECO:0000256" key="1">
    <source>
        <dbReference type="ARBA" id="ARBA00003543"/>
    </source>
</evidence>
<reference evidence="16 17" key="1">
    <citation type="submission" date="2010-10" db="EMBL/GenBank/DDBJ databases">
        <authorList>
            <person name="Durkin A.S."/>
            <person name="Madupu R."/>
            <person name="Torralba M."/>
            <person name="Gillis M."/>
            <person name="Methe B."/>
            <person name="Sutton G."/>
            <person name="Nelson K.E."/>
        </authorList>
    </citation>
    <scope>NUCLEOTIDE SEQUENCE [LARGE SCALE GENOMIC DNA]</scope>
    <source>
        <strain evidence="16 17">ACS-139-V-Col8</strain>
    </source>
</reference>
<dbReference type="GO" id="GO:0005886">
    <property type="term" value="C:plasma membrane"/>
    <property type="evidence" value="ECO:0007669"/>
    <property type="project" value="UniProtKB-SubCell"/>
</dbReference>
<comment type="subunit">
    <text evidence="12 13">F-type ATPases have 2 components, CF(1) - the catalytic core - and CF(0) - the membrane proton channel. CF(1) has five subunits: alpha(3), beta(3), gamma(1), delta(1), epsilon(1). CF(0) has three main subunits: a, b and c.</text>
</comment>
<keyword evidence="7 12" id="KW-0472">Membrane</keyword>
<evidence type="ECO:0000256" key="7">
    <source>
        <dbReference type="ARBA" id="ARBA00023136"/>
    </source>
</evidence>
<dbReference type="PANTHER" id="PTHR13822:SF10">
    <property type="entry name" value="ATP SYNTHASE EPSILON CHAIN, CHLOROPLASTIC"/>
    <property type="match status" value="1"/>
</dbReference>
<feature type="domain" description="ATP synthase F1 complex delta/epsilon subunit N-terminal" evidence="15">
    <location>
        <begin position="3"/>
        <end position="80"/>
    </location>
</feature>
<keyword evidence="5 12" id="KW-0813">Transport</keyword>
<dbReference type="SUPFAM" id="SSF51344">
    <property type="entry name" value="Epsilon subunit of F1F0-ATP synthase N-terminal domain"/>
    <property type="match status" value="1"/>
</dbReference>
<dbReference type="Gene3D" id="2.60.15.10">
    <property type="entry name" value="F0F1 ATP synthase delta/epsilon subunit, N-terminal"/>
    <property type="match status" value="1"/>
</dbReference>
<evidence type="ECO:0000256" key="5">
    <source>
        <dbReference type="ARBA" id="ARBA00022448"/>
    </source>
</evidence>
<dbReference type="InterPro" id="IPR020546">
    <property type="entry name" value="ATP_synth_F1_dsu/esu_N"/>
</dbReference>
<comment type="function">
    <text evidence="1 12">Produces ATP from ADP in the presence of a proton gradient across the membrane.</text>
</comment>
<dbReference type="GO" id="GO:0005524">
    <property type="term" value="F:ATP binding"/>
    <property type="evidence" value="ECO:0007669"/>
    <property type="project" value="UniProtKB-UniRule"/>
</dbReference>
<comment type="subcellular location">
    <subcellularLocation>
        <location evidence="2 12">Cell membrane</location>
        <topology evidence="2 12">Peripheral membrane protein</topology>
    </subcellularLocation>
</comment>
<evidence type="ECO:0000256" key="12">
    <source>
        <dbReference type="HAMAP-Rule" id="MF_00530"/>
    </source>
</evidence>
<dbReference type="NCBIfam" id="TIGR01216">
    <property type="entry name" value="ATP_synt_epsi"/>
    <property type="match status" value="1"/>
</dbReference>
<evidence type="ECO:0000313" key="17">
    <source>
        <dbReference type="Proteomes" id="UP000005990"/>
    </source>
</evidence>
<evidence type="ECO:0000256" key="11">
    <source>
        <dbReference type="ARBA" id="ARBA00031795"/>
    </source>
</evidence>
<evidence type="ECO:0000256" key="4">
    <source>
        <dbReference type="ARBA" id="ARBA00014480"/>
    </source>
</evidence>
<dbReference type="STRING" id="908337.HMPREF9257_0626"/>
<dbReference type="EMBL" id="AENN01000017">
    <property type="protein sequence ID" value="EFR30625.1"/>
    <property type="molecule type" value="Genomic_DNA"/>
</dbReference>
<comment type="similarity">
    <text evidence="3 12 13">Belongs to the ATPase epsilon chain family.</text>
</comment>
<dbReference type="Gene3D" id="1.20.5.440">
    <property type="entry name" value="ATP synthase delta/epsilon subunit, C-terminal domain"/>
    <property type="match status" value="1"/>
</dbReference>
<evidence type="ECO:0000259" key="14">
    <source>
        <dbReference type="Pfam" id="PF00401"/>
    </source>
</evidence>
<keyword evidence="12" id="KW-1003">Cell membrane</keyword>
<dbReference type="InterPro" id="IPR001469">
    <property type="entry name" value="ATP_synth_F1_dsu/esu"/>
</dbReference>
<dbReference type="CDD" id="cd12152">
    <property type="entry name" value="F1-ATPase_delta"/>
    <property type="match status" value="1"/>
</dbReference>
<proteinExistence type="inferred from homology"/>
<protein>
    <recommendedName>
        <fullName evidence="4 12">ATP synthase epsilon chain</fullName>
    </recommendedName>
    <alternativeName>
        <fullName evidence="11 12">ATP synthase F1 sector epsilon subunit</fullName>
    </alternativeName>
    <alternativeName>
        <fullName evidence="10 12">F-ATPase epsilon subunit</fullName>
    </alternativeName>
</protein>
<dbReference type="GO" id="GO:0045259">
    <property type="term" value="C:proton-transporting ATP synthase complex"/>
    <property type="evidence" value="ECO:0007669"/>
    <property type="project" value="UniProtKB-KW"/>
</dbReference>
<dbReference type="Pfam" id="PF00401">
    <property type="entry name" value="ATP-synt_DE"/>
    <property type="match status" value="1"/>
</dbReference>
<evidence type="ECO:0000256" key="6">
    <source>
        <dbReference type="ARBA" id="ARBA00023065"/>
    </source>
</evidence>
<evidence type="ECO:0000256" key="3">
    <source>
        <dbReference type="ARBA" id="ARBA00005712"/>
    </source>
</evidence>
<accession>E4KQR6</accession>
<evidence type="ECO:0000256" key="2">
    <source>
        <dbReference type="ARBA" id="ARBA00004202"/>
    </source>
</evidence>
<keyword evidence="8 12" id="KW-0139">CF(1)</keyword>
<gene>
    <name evidence="12 16" type="primary">atpC</name>
    <name evidence="16" type="ORF">HMPREF9257_0626</name>
</gene>
<dbReference type="GO" id="GO:0046933">
    <property type="term" value="F:proton-transporting ATP synthase activity, rotational mechanism"/>
    <property type="evidence" value="ECO:0007669"/>
    <property type="project" value="UniProtKB-UniRule"/>
</dbReference>
<dbReference type="SUPFAM" id="SSF46604">
    <property type="entry name" value="Epsilon subunit of F1F0-ATP synthase C-terminal domain"/>
    <property type="match status" value="1"/>
</dbReference>
<evidence type="ECO:0000256" key="10">
    <source>
        <dbReference type="ARBA" id="ARBA00030215"/>
    </source>
</evidence>
<comment type="caution">
    <text evidence="16">The sequence shown here is derived from an EMBL/GenBank/DDBJ whole genome shotgun (WGS) entry which is preliminary data.</text>
</comment>
<evidence type="ECO:0000313" key="16">
    <source>
        <dbReference type="EMBL" id="EFR30625.1"/>
    </source>
</evidence>
<sequence length="131" mass="15148">MKFDLTMITPSGKQESNQIERISLPTEDGIRTVLANHMDIIVPVAIGTITLINDSERKHYAVSEGLFYFKDNQAKLLVRTFEHPEEIDFKRAEEAKERAQQRLNHKEQMSTDDLRRAELALKRALARLSLR</sequence>
<dbReference type="HAMAP" id="MF_00530">
    <property type="entry name" value="ATP_synth_epsil_bac"/>
    <property type="match status" value="1"/>
</dbReference>
<dbReference type="InterPro" id="IPR020547">
    <property type="entry name" value="ATP_synth_F1_esu_C"/>
</dbReference>
<evidence type="ECO:0000256" key="8">
    <source>
        <dbReference type="ARBA" id="ARBA00023196"/>
    </source>
</evidence>
<dbReference type="PANTHER" id="PTHR13822">
    <property type="entry name" value="ATP SYNTHASE DELTA/EPSILON CHAIN"/>
    <property type="match status" value="1"/>
</dbReference>
<name>E4KQR6_9LACT</name>
<evidence type="ECO:0000256" key="9">
    <source>
        <dbReference type="ARBA" id="ARBA00023310"/>
    </source>
</evidence>